<dbReference type="Proteomes" id="UP000006729">
    <property type="component" value="Chromosome 19"/>
</dbReference>
<evidence type="ECO:0000313" key="1">
    <source>
        <dbReference type="EMBL" id="KAI9377710.1"/>
    </source>
</evidence>
<comment type="caution">
    <text evidence="1">The sequence shown here is derived from an EMBL/GenBank/DDBJ whole genome shotgun (WGS) entry which is preliminary data.</text>
</comment>
<protein>
    <submittedName>
        <fullName evidence="1">Uncharacterized protein</fullName>
    </submittedName>
</protein>
<reference evidence="1 2" key="1">
    <citation type="journal article" date="2006" name="Science">
        <title>The genome of black cottonwood, Populus trichocarpa (Torr. &amp; Gray).</title>
        <authorList>
            <person name="Tuskan G.A."/>
            <person name="Difazio S."/>
            <person name="Jansson S."/>
            <person name="Bohlmann J."/>
            <person name="Grigoriev I."/>
            <person name="Hellsten U."/>
            <person name="Putnam N."/>
            <person name="Ralph S."/>
            <person name="Rombauts S."/>
            <person name="Salamov A."/>
            <person name="Schein J."/>
            <person name="Sterck L."/>
            <person name="Aerts A."/>
            <person name="Bhalerao R.R."/>
            <person name="Bhalerao R.P."/>
            <person name="Blaudez D."/>
            <person name="Boerjan W."/>
            <person name="Brun A."/>
            <person name="Brunner A."/>
            <person name="Busov V."/>
            <person name="Campbell M."/>
            <person name="Carlson J."/>
            <person name="Chalot M."/>
            <person name="Chapman J."/>
            <person name="Chen G.L."/>
            <person name="Cooper D."/>
            <person name="Coutinho P.M."/>
            <person name="Couturier J."/>
            <person name="Covert S."/>
            <person name="Cronk Q."/>
            <person name="Cunningham R."/>
            <person name="Davis J."/>
            <person name="Degroeve S."/>
            <person name="Dejardin A."/>
            <person name="Depamphilis C."/>
            <person name="Detter J."/>
            <person name="Dirks B."/>
            <person name="Dubchak I."/>
            <person name="Duplessis S."/>
            <person name="Ehlting J."/>
            <person name="Ellis B."/>
            <person name="Gendler K."/>
            <person name="Goodstein D."/>
            <person name="Gribskov M."/>
            <person name="Grimwood J."/>
            <person name="Groover A."/>
            <person name="Gunter L."/>
            <person name="Hamberger B."/>
            <person name="Heinze B."/>
            <person name="Helariutta Y."/>
            <person name="Henrissat B."/>
            <person name="Holligan D."/>
            <person name="Holt R."/>
            <person name="Huang W."/>
            <person name="Islam-Faridi N."/>
            <person name="Jones S."/>
            <person name="Jones-Rhoades M."/>
            <person name="Jorgensen R."/>
            <person name="Joshi C."/>
            <person name="Kangasjarvi J."/>
            <person name="Karlsson J."/>
            <person name="Kelleher C."/>
            <person name="Kirkpatrick R."/>
            <person name="Kirst M."/>
            <person name="Kohler A."/>
            <person name="Kalluri U."/>
            <person name="Larimer F."/>
            <person name="Leebens-Mack J."/>
            <person name="Leple J.C."/>
            <person name="Locascio P."/>
            <person name="Lou Y."/>
            <person name="Lucas S."/>
            <person name="Martin F."/>
            <person name="Montanini B."/>
            <person name="Napoli C."/>
            <person name="Nelson D.R."/>
            <person name="Nelson C."/>
            <person name="Nieminen K."/>
            <person name="Nilsson O."/>
            <person name="Pereda V."/>
            <person name="Peter G."/>
            <person name="Philippe R."/>
            <person name="Pilate G."/>
            <person name="Poliakov A."/>
            <person name="Razumovskaya J."/>
            <person name="Richardson P."/>
            <person name="Rinaldi C."/>
            <person name="Ritland K."/>
            <person name="Rouze P."/>
            <person name="Ryaboy D."/>
            <person name="Schmutz J."/>
            <person name="Schrader J."/>
            <person name="Segerman B."/>
            <person name="Shin H."/>
            <person name="Siddiqui A."/>
            <person name="Sterky F."/>
            <person name="Terry A."/>
            <person name="Tsai C.J."/>
            <person name="Uberbacher E."/>
            <person name="Unneberg P."/>
            <person name="Vahala J."/>
            <person name="Wall K."/>
            <person name="Wessler S."/>
            <person name="Yang G."/>
            <person name="Yin T."/>
            <person name="Douglas C."/>
            <person name="Marra M."/>
            <person name="Sandberg G."/>
            <person name="Van de Peer Y."/>
            <person name="Rokhsar D."/>
        </authorList>
    </citation>
    <scope>NUCLEOTIDE SEQUENCE [LARGE SCALE GENOMIC DNA]</scope>
    <source>
        <strain evidence="2">cv. Nisqually</strain>
    </source>
</reference>
<name>A0ACC0RME2_POPTR</name>
<organism evidence="1 2">
    <name type="scientific">Populus trichocarpa</name>
    <name type="common">Western balsam poplar</name>
    <name type="synonym">Populus balsamifera subsp. trichocarpa</name>
    <dbReference type="NCBI Taxonomy" id="3694"/>
    <lineage>
        <taxon>Eukaryota</taxon>
        <taxon>Viridiplantae</taxon>
        <taxon>Streptophyta</taxon>
        <taxon>Embryophyta</taxon>
        <taxon>Tracheophyta</taxon>
        <taxon>Spermatophyta</taxon>
        <taxon>Magnoliopsida</taxon>
        <taxon>eudicotyledons</taxon>
        <taxon>Gunneridae</taxon>
        <taxon>Pentapetalae</taxon>
        <taxon>rosids</taxon>
        <taxon>fabids</taxon>
        <taxon>Malpighiales</taxon>
        <taxon>Salicaceae</taxon>
        <taxon>Saliceae</taxon>
        <taxon>Populus</taxon>
    </lineage>
</organism>
<gene>
    <name evidence="1" type="ORF">POPTR_019G100701v4</name>
</gene>
<proteinExistence type="predicted"/>
<sequence>MSLISDFVCAECETEFKTVLGADSMWVLREKAGDGSETLNVNGLVAETKSMVVLPGFCVFCLASGLFPSSKNRRKLFHTLENQRTSLFPWKWVSWSISVS</sequence>
<evidence type="ECO:0000313" key="2">
    <source>
        <dbReference type="Proteomes" id="UP000006729"/>
    </source>
</evidence>
<keyword evidence="2" id="KW-1185">Reference proteome</keyword>
<dbReference type="EMBL" id="CM009308">
    <property type="protein sequence ID" value="KAI9377710.1"/>
    <property type="molecule type" value="Genomic_DNA"/>
</dbReference>
<accession>A0ACC0RME2</accession>